<accession>A0A2D6YI48</accession>
<feature type="non-terminal residue" evidence="1">
    <location>
        <position position="1"/>
    </location>
</feature>
<dbReference type="AlphaFoldDB" id="A0A2D6YI48"/>
<dbReference type="GO" id="GO:0030638">
    <property type="term" value="P:polyketide metabolic process"/>
    <property type="evidence" value="ECO:0007669"/>
    <property type="project" value="InterPro"/>
</dbReference>
<dbReference type="Proteomes" id="UP000226525">
    <property type="component" value="Unassembled WGS sequence"/>
</dbReference>
<dbReference type="SUPFAM" id="SSF54427">
    <property type="entry name" value="NTF2-like"/>
    <property type="match status" value="1"/>
</dbReference>
<comment type="caution">
    <text evidence="1">The sequence shown here is derived from an EMBL/GenBank/DDBJ whole genome shotgun (WGS) entry which is preliminary data.</text>
</comment>
<dbReference type="InterPro" id="IPR009959">
    <property type="entry name" value="Cyclase_SnoaL-like"/>
</dbReference>
<reference evidence="2" key="1">
    <citation type="submission" date="2017-09" db="EMBL/GenBank/DDBJ databases">
        <title>The Reconstruction of 2,631 Draft Metagenome-Assembled Genomes from the Global Oceans.</title>
        <authorList>
            <person name="Tully B.J."/>
            <person name="Graham E.D."/>
            <person name="Heidelberg J.F."/>
        </authorList>
    </citation>
    <scope>NUCLEOTIDE SEQUENCE [LARGE SCALE GENOMIC DNA]</scope>
</reference>
<protein>
    <submittedName>
        <fullName evidence="1">Polyketide cyclase</fullName>
    </submittedName>
</protein>
<dbReference type="EMBL" id="NZEX01000055">
    <property type="protein sequence ID" value="MAH62849.1"/>
    <property type="molecule type" value="Genomic_DNA"/>
</dbReference>
<dbReference type="InterPro" id="IPR032710">
    <property type="entry name" value="NTF2-like_dom_sf"/>
</dbReference>
<evidence type="ECO:0000313" key="1">
    <source>
        <dbReference type="EMBL" id="MAH62849.1"/>
    </source>
</evidence>
<evidence type="ECO:0000313" key="2">
    <source>
        <dbReference type="Proteomes" id="UP000226525"/>
    </source>
</evidence>
<sequence length="92" mass="10791">TDFWLGLRASLGQVKFTADHLIHREDPREPERLALRWTVTGQHEGRGRYGEPRGNPLYFLGISHAELRKGKILREWVLLDELAIWQQIFSKL</sequence>
<organism evidence="1 2">
    <name type="scientific">SAR324 cluster bacterium</name>
    <dbReference type="NCBI Taxonomy" id="2024889"/>
    <lineage>
        <taxon>Bacteria</taxon>
        <taxon>Deltaproteobacteria</taxon>
        <taxon>SAR324 cluster</taxon>
    </lineage>
</organism>
<proteinExistence type="predicted"/>
<dbReference type="Gene3D" id="3.10.450.50">
    <property type="match status" value="1"/>
</dbReference>
<name>A0A2D6YI48_9DELT</name>
<dbReference type="Pfam" id="PF07366">
    <property type="entry name" value="SnoaL"/>
    <property type="match status" value="1"/>
</dbReference>
<gene>
    <name evidence="1" type="ORF">CMN54_05235</name>
</gene>